<comment type="caution">
    <text evidence="3">The sequence shown here is derived from an EMBL/GenBank/DDBJ whole genome shotgun (WGS) entry which is preliminary data.</text>
</comment>
<reference evidence="3" key="1">
    <citation type="submission" date="2020-10" db="EMBL/GenBank/DDBJ databases">
        <authorList>
            <person name="Gilroy R."/>
        </authorList>
    </citation>
    <scope>NUCLEOTIDE SEQUENCE</scope>
    <source>
        <strain evidence="3">ChiGjej1B1-24693</strain>
    </source>
</reference>
<evidence type="ECO:0000313" key="3">
    <source>
        <dbReference type="EMBL" id="HIT74390.1"/>
    </source>
</evidence>
<feature type="compositionally biased region" description="Pro residues" evidence="1">
    <location>
        <begin position="1"/>
        <end position="11"/>
    </location>
</feature>
<dbReference type="Pfam" id="PF00085">
    <property type="entry name" value="Thioredoxin"/>
    <property type="match status" value="1"/>
</dbReference>
<dbReference type="SUPFAM" id="SSF52833">
    <property type="entry name" value="Thioredoxin-like"/>
    <property type="match status" value="1"/>
</dbReference>
<dbReference type="CDD" id="cd02956">
    <property type="entry name" value="ybbN"/>
    <property type="match status" value="1"/>
</dbReference>
<dbReference type="InterPro" id="IPR036249">
    <property type="entry name" value="Thioredoxin-like_sf"/>
</dbReference>
<sequence length="313" mass="33572">MSAQPPAPMPFSRPGAVDLSSLVNKANTPPPPSGKPKGGPGRYVVDVTEASFDAVMRKSTEHVIVVEFHSPRAEGAEALSQALVQLSDEAQGRWLLARVNVDNEMRVAQALGVQAVPMVVGVIQGQLAPLFQGVLPPEQIRQYLDELMNAAVSNGVTGRAEPSVPTVEEDDEDEEDRDPRFAAADEAVDAGDYAKAREEYDKLVQANPNDAEAVAARAAIGLLARLDGVDPDAVLADAAAKPDDLDAQLLAADVELSSNEAEKAFDRLIGLVRTRAGDERNAVRLRLLELFETQPPEDPTLLKARRNLMSALF</sequence>
<dbReference type="EMBL" id="DVLP01000067">
    <property type="protein sequence ID" value="HIT74390.1"/>
    <property type="molecule type" value="Genomic_DNA"/>
</dbReference>
<dbReference type="InterPro" id="IPR013766">
    <property type="entry name" value="Thioredoxin_domain"/>
</dbReference>
<dbReference type="GO" id="GO:0045454">
    <property type="term" value="P:cell redox homeostasis"/>
    <property type="evidence" value="ECO:0007669"/>
    <property type="project" value="TreeGrafter"/>
</dbReference>
<dbReference type="GO" id="GO:0006950">
    <property type="term" value="P:response to stress"/>
    <property type="evidence" value="ECO:0007669"/>
    <property type="project" value="UniProtKB-ARBA"/>
</dbReference>
<feature type="domain" description="Thioredoxin" evidence="2">
    <location>
        <begin position="44"/>
        <end position="145"/>
    </location>
</feature>
<name>A0A9D1GX32_9ACTN</name>
<dbReference type="PANTHER" id="PTHR43601:SF3">
    <property type="entry name" value="THIOREDOXIN, MITOCHONDRIAL"/>
    <property type="match status" value="1"/>
</dbReference>
<organism evidence="3 4">
    <name type="scientific">Candidatus Avipropionibacterium avicola</name>
    <dbReference type="NCBI Taxonomy" id="2840701"/>
    <lineage>
        <taxon>Bacteria</taxon>
        <taxon>Bacillati</taxon>
        <taxon>Actinomycetota</taxon>
        <taxon>Actinomycetes</taxon>
        <taxon>Propionibacteriales</taxon>
        <taxon>Propionibacteriaceae</taxon>
        <taxon>Propionibacteriaceae incertae sedis</taxon>
        <taxon>Candidatus Avipropionibacterium</taxon>
    </lineage>
</organism>
<dbReference type="InterPro" id="IPR011990">
    <property type="entry name" value="TPR-like_helical_dom_sf"/>
</dbReference>
<dbReference type="PANTHER" id="PTHR43601">
    <property type="entry name" value="THIOREDOXIN, MITOCHONDRIAL"/>
    <property type="match status" value="1"/>
</dbReference>
<feature type="region of interest" description="Disordered" evidence="1">
    <location>
        <begin position="156"/>
        <end position="178"/>
    </location>
</feature>
<gene>
    <name evidence="3" type="ORF">IAA98_02255</name>
</gene>
<dbReference type="Pfam" id="PF14561">
    <property type="entry name" value="TPR_20"/>
    <property type="match status" value="1"/>
</dbReference>
<feature type="region of interest" description="Disordered" evidence="1">
    <location>
        <begin position="1"/>
        <end position="42"/>
    </location>
</feature>
<dbReference type="Gene3D" id="1.25.40.10">
    <property type="entry name" value="Tetratricopeptide repeat domain"/>
    <property type="match status" value="1"/>
</dbReference>
<accession>A0A9D1GX32</accession>
<dbReference type="AlphaFoldDB" id="A0A9D1GX32"/>
<evidence type="ECO:0000259" key="2">
    <source>
        <dbReference type="Pfam" id="PF00085"/>
    </source>
</evidence>
<evidence type="ECO:0000313" key="4">
    <source>
        <dbReference type="Proteomes" id="UP000886842"/>
    </source>
</evidence>
<evidence type="ECO:0000256" key="1">
    <source>
        <dbReference type="SAM" id="MobiDB-lite"/>
    </source>
</evidence>
<proteinExistence type="predicted"/>
<protein>
    <submittedName>
        <fullName evidence="3">Tetratricopeptide repeat protein</fullName>
    </submittedName>
</protein>
<dbReference type="Gene3D" id="3.40.30.10">
    <property type="entry name" value="Glutaredoxin"/>
    <property type="match status" value="1"/>
</dbReference>
<dbReference type="Proteomes" id="UP000886842">
    <property type="component" value="Unassembled WGS sequence"/>
</dbReference>
<reference evidence="3" key="2">
    <citation type="journal article" date="2021" name="PeerJ">
        <title>Extensive microbial diversity within the chicken gut microbiome revealed by metagenomics and culture.</title>
        <authorList>
            <person name="Gilroy R."/>
            <person name="Ravi A."/>
            <person name="Getino M."/>
            <person name="Pursley I."/>
            <person name="Horton D.L."/>
            <person name="Alikhan N.F."/>
            <person name="Baker D."/>
            <person name="Gharbi K."/>
            <person name="Hall N."/>
            <person name="Watson M."/>
            <person name="Adriaenssens E.M."/>
            <person name="Foster-Nyarko E."/>
            <person name="Jarju S."/>
            <person name="Secka A."/>
            <person name="Antonio M."/>
            <person name="Oren A."/>
            <person name="Chaudhuri R.R."/>
            <person name="La Ragione R."/>
            <person name="Hildebrand F."/>
            <person name="Pallen M.J."/>
        </authorList>
    </citation>
    <scope>NUCLEOTIDE SEQUENCE</scope>
    <source>
        <strain evidence="3">ChiGjej1B1-24693</strain>
    </source>
</reference>
<feature type="compositionally biased region" description="Acidic residues" evidence="1">
    <location>
        <begin position="167"/>
        <end position="176"/>
    </location>
</feature>